<evidence type="ECO:0000259" key="6">
    <source>
        <dbReference type="Pfam" id="PF03522"/>
    </source>
</evidence>
<dbReference type="GO" id="GO:1990573">
    <property type="term" value="P:potassium ion import across plasma membrane"/>
    <property type="evidence" value="ECO:0007669"/>
    <property type="project" value="TreeGrafter"/>
</dbReference>
<dbReference type="GO" id="GO:0016020">
    <property type="term" value="C:membrane"/>
    <property type="evidence" value="ECO:0007669"/>
    <property type="project" value="UniProtKB-SubCell"/>
</dbReference>
<dbReference type="PANTHER" id="PTHR11827">
    <property type="entry name" value="SOLUTE CARRIER FAMILY 12, CATION COTRANSPORTERS"/>
    <property type="match status" value="1"/>
</dbReference>
<gene>
    <name evidence="7" type="ORF">KIN20_000517</name>
</gene>
<dbReference type="EMBL" id="JAHQIW010000079">
    <property type="protein sequence ID" value="KAJ1345888.1"/>
    <property type="molecule type" value="Genomic_DNA"/>
</dbReference>
<feature type="transmembrane region" description="Helical" evidence="5">
    <location>
        <begin position="62"/>
        <end position="84"/>
    </location>
</feature>
<dbReference type="Proteomes" id="UP001196413">
    <property type="component" value="Unassembled WGS sequence"/>
</dbReference>
<feature type="transmembrane region" description="Helical" evidence="5">
    <location>
        <begin position="219"/>
        <end position="237"/>
    </location>
</feature>
<feature type="transmembrane region" description="Helical" evidence="5">
    <location>
        <begin position="162"/>
        <end position="183"/>
    </location>
</feature>
<accession>A0AAD5LW90</accession>
<keyword evidence="8" id="KW-1185">Reference proteome</keyword>
<dbReference type="InterPro" id="IPR004842">
    <property type="entry name" value="SLC12A_fam"/>
</dbReference>
<keyword evidence="2 5" id="KW-0812">Transmembrane</keyword>
<reference evidence="7" key="1">
    <citation type="submission" date="2021-06" db="EMBL/GenBank/DDBJ databases">
        <title>Parelaphostrongylus tenuis whole genome reference sequence.</title>
        <authorList>
            <person name="Garwood T.J."/>
            <person name="Larsen P.A."/>
            <person name="Fountain-Jones N.M."/>
            <person name="Garbe J.R."/>
            <person name="Macchietto M.G."/>
            <person name="Kania S.A."/>
            <person name="Gerhold R.W."/>
            <person name="Richards J.E."/>
            <person name="Wolf T.M."/>
        </authorList>
    </citation>
    <scope>NUCLEOTIDE SEQUENCE</scope>
    <source>
        <strain evidence="7">MNPRO001-30</strain>
        <tissue evidence="7">Meninges</tissue>
    </source>
</reference>
<organism evidence="7 8">
    <name type="scientific">Parelaphostrongylus tenuis</name>
    <name type="common">Meningeal worm</name>
    <dbReference type="NCBI Taxonomy" id="148309"/>
    <lineage>
        <taxon>Eukaryota</taxon>
        <taxon>Metazoa</taxon>
        <taxon>Ecdysozoa</taxon>
        <taxon>Nematoda</taxon>
        <taxon>Chromadorea</taxon>
        <taxon>Rhabditida</taxon>
        <taxon>Rhabditina</taxon>
        <taxon>Rhabditomorpha</taxon>
        <taxon>Strongyloidea</taxon>
        <taxon>Metastrongylidae</taxon>
        <taxon>Parelaphostrongylus</taxon>
    </lineage>
</organism>
<keyword evidence="3 5" id="KW-1133">Transmembrane helix</keyword>
<sequence>MVPSMIIERRIKFDNTFEISDYNPYDEKAIGFVIYFPAVTSVFTGLSMRVNIAKNDIFRGTAMALVLSSLLYIVTAVLEARFISLSPLVNINAATLHHGYYTMALLKSLPVTAVVILSCTYCAYTVLITAARLVQDVGHSDGLVPGWDKLGRGYGRENAPRIAFTVITVVGILFSMIGAFNIIASIVTIFFLTTYCLFNYIVFMATLKSDRPVFRYYNRWLALPFFTFLKFYIYIKWKQSKSQIANERIGSSFDTTLSGLQDMERDADPGYKPQVLLLTGNPAARPALVDFANNIIMGRSLLICGFVIPQSTSSSTVVITKKVHKQMSEWLESRHVKAFPATVANKDQVEGAITLLQSSGVGKMRPNILMLGFKTNWEKLEMDKIIEYYEIVLNAFENDVGVAIFRNSNIGFDLTERFGAKNSTIAANADENGIDFNPYPYCNNNDRISSPSQRVSKVGDTIQSASINVKNNNVVDIELTEELTKTRNRFELDYSHSVIRRHNDDLVGQLERFRTRIQKGTIGLADLSMTLKSVDIQVIVEVEQRTNSFLGQFHLGKFVDK</sequence>
<keyword evidence="4 5" id="KW-0472">Membrane</keyword>
<protein>
    <recommendedName>
        <fullName evidence="6">SLC12A transporter C-terminal domain-containing protein</fullName>
    </recommendedName>
</protein>
<feature type="transmembrane region" description="Helical" evidence="5">
    <location>
        <begin position="189"/>
        <end position="207"/>
    </location>
</feature>
<evidence type="ECO:0000256" key="4">
    <source>
        <dbReference type="ARBA" id="ARBA00023136"/>
    </source>
</evidence>
<dbReference type="GO" id="GO:0055078">
    <property type="term" value="P:sodium ion homeostasis"/>
    <property type="evidence" value="ECO:0007669"/>
    <property type="project" value="TreeGrafter"/>
</dbReference>
<dbReference type="InterPro" id="IPR018491">
    <property type="entry name" value="SLC12_C"/>
</dbReference>
<evidence type="ECO:0000313" key="8">
    <source>
        <dbReference type="Proteomes" id="UP001196413"/>
    </source>
</evidence>
<dbReference type="PANTHER" id="PTHR11827:SF7">
    <property type="entry name" value="SOLUTE CARRIER FAMILY 12 PROTEIN B0303.11"/>
    <property type="match status" value="1"/>
</dbReference>
<feature type="transmembrane region" description="Helical" evidence="5">
    <location>
        <begin position="104"/>
        <end position="127"/>
    </location>
</feature>
<evidence type="ECO:0000256" key="3">
    <source>
        <dbReference type="ARBA" id="ARBA00022989"/>
    </source>
</evidence>
<dbReference type="AlphaFoldDB" id="A0AAD5LW90"/>
<dbReference type="Pfam" id="PF03522">
    <property type="entry name" value="SLC12"/>
    <property type="match status" value="1"/>
</dbReference>
<dbReference type="GO" id="GO:0055064">
    <property type="term" value="P:chloride ion homeostasis"/>
    <property type="evidence" value="ECO:0007669"/>
    <property type="project" value="TreeGrafter"/>
</dbReference>
<dbReference type="Gene3D" id="1.20.1740.10">
    <property type="entry name" value="Amino acid/polyamine transporter I"/>
    <property type="match status" value="1"/>
</dbReference>
<proteinExistence type="predicted"/>
<comment type="caution">
    <text evidence="7">The sequence shown here is derived from an EMBL/GenBank/DDBJ whole genome shotgun (WGS) entry which is preliminary data.</text>
</comment>
<dbReference type="GO" id="GO:0055075">
    <property type="term" value="P:potassium ion homeostasis"/>
    <property type="evidence" value="ECO:0007669"/>
    <property type="project" value="TreeGrafter"/>
</dbReference>
<evidence type="ECO:0000256" key="2">
    <source>
        <dbReference type="ARBA" id="ARBA00022692"/>
    </source>
</evidence>
<dbReference type="GO" id="GO:0006884">
    <property type="term" value="P:cell volume homeostasis"/>
    <property type="evidence" value="ECO:0007669"/>
    <property type="project" value="TreeGrafter"/>
</dbReference>
<evidence type="ECO:0000256" key="5">
    <source>
        <dbReference type="SAM" id="Phobius"/>
    </source>
</evidence>
<comment type="subcellular location">
    <subcellularLocation>
        <location evidence="1">Membrane</location>
        <topology evidence="1">Multi-pass membrane protein</topology>
    </subcellularLocation>
</comment>
<feature type="transmembrane region" description="Helical" evidence="5">
    <location>
        <begin position="29"/>
        <end position="50"/>
    </location>
</feature>
<name>A0AAD5LW90_PARTN</name>
<evidence type="ECO:0000256" key="1">
    <source>
        <dbReference type="ARBA" id="ARBA00004141"/>
    </source>
</evidence>
<evidence type="ECO:0000313" key="7">
    <source>
        <dbReference type="EMBL" id="KAJ1345888.1"/>
    </source>
</evidence>
<feature type="domain" description="SLC12A transporter C-terminal" evidence="6">
    <location>
        <begin position="285"/>
        <end position="522"/>
    </location>
</feature>
<dbReference type="GO" id="GO:0008511">
    <property type="term" value="F:sodium:potassium:chloride symporter activity"/>
    <property type="evidence" value="ECO:0007669"/>
    <property type="project" value="TreeGrafter"/>
</dbReference>